<name>A0A6C0BG42_9ZZZZ</name>
<reference evidence="1" key="1">
    <citation type="journal article" date="2020" name="Nature">
        <title>Giant virus diversity and host interactions through global metagenomics.</title>
        <authorList>
            <person name="Schulz F."/>
            <person name="Roux S."/>
            <person name="Paez-Espino D."/>
            <person name="Jungbluth S."/>
            <person name="Walsh D.A."/>
            <person name="Denef V.J."/>
            <person name="McMahon K.D."/>
            <person name="Konstantinidis K.T."/>
            <person name="Eloe-Fadrosh E.A."/>
            <person name="Kyrpides N.C."/>
            <person name="Woyke T."/>
        </authorList>
    </citation>
    <scope>NUCLEOTIDE SEQUENCE</scope>
    <source>
        <strain evidence="1">GVMAG-M-3300010354-11</strain>
    </source>
</reference>
<dbReference type="EMBL" id="MN739143">
    <property type="protein sequence ID" value="QHS90704.1"/>
    <property type="molecule type" value="Genomic_DNA"/>
</dbReference>
<proteinExistence type="predicted"/>
<evidence type="ECO:0000313" key="1">
    <source>
        <dbReference type="EMBL" id="QHS90704.1"/>
    </source>
</evidence>
<dbReference type="AlphaFoldDB" id="A0A6C0BG42"/>
<accession>A0A6C0BG42</accession>
<organism evidence="1">
    <name type="scientific">viral metagenome</name>
    <dbReference type="NCBI Taxonomy" id="1070528"/>
    <lineage>
        <taxon>unclassified sequences</taxon>
        <taxon>metagenomes</taxon>
        <taxon>organismal metagenomes</taxon>
    </lineage>
</organism>
<sequence length="115" mass="13349">MLKKYNDNDKDVQYRIVLSLFGKQKDDKHISIQLNYDSSMVFLSASANITQFMNGLKCTADGTVKQHVDKMIQYVTSTTFFSAQVKYKVMKYFSMSNDFSAVMHYPTFKKNDVKK</sequence>
<protein>
    <submittedName>
        <fullName evidence="1">Uncharacterized protein</fullName>
    </submittedName>
</protein>